<organism evidence="2 3">
    <name type="scientific">Gloeophyllum trabeum (strain ATCC 11539 / FP-39264 / Madison 617)</name>
    <name type="common">Brown rot fungus</name>
    <dbReference type="NCBI Taxonomy" id="670483"/>
    <lineage>
        <taxon>Eukaryota</taxon>
        <taxon>Fungi</taxon>
        <taxon>Dikarya</taxon>
        <taxon>Basidiomycota</taxon>
        <taxon>Agaricomycotina</taxon>
        <taxon>Agaricomycetes</taxon>
        <taxon>Gloeophyllales</taxon>
        <taxon>Gloeophyllaceae</taxon>
        <taxon>Gloeophyllum</taxon>
    </lineage>
</organism>
<dbReference type="GeneID" id="19299017"/>
<evidence type="ECO:0000313" key="3">
    <source>
        <dbReference type="Proteomes" id="UP000030669"/>
    </source>
</evidence>
<feature type="non-terminal residue" evidence="2">
    <location>
        <position position="66"/>
    </location>
</feature>
<dbReference type="HOGENOM" id="CLU_2838090_0_0_1"/>
<feature type="compositionally biased region" description="Polar residues" evidence="1">
    <location>
        <begin position="1"/>
        <end position="12"/>
    </location>
</feature>
<accession>S7QNG6</accession>
<name>S7QNG6_GLOTA</name>
<dbReference type="RefSeq" id="XP_007861328.1">
    <property type="nucleotide sequence ID" value="XM_007863137.1"/>
</dbReference>
<dbReference type="EMBL" id="KB469296">
    <property type="protein sequence ID" value="EPQ61071.1"/>
    <property type="molecule type" value="Genomic_DNA"/>
</dbReference>
<evidence type="ECO:0000313" key="2">
    <source>
        <dbReference type="EMBL" id="EPQ61071.1"/>
    </source>
</evidence>
<reference evidence="2 3" key="1">
    <citation type="journal article" date="2012" name="Science">
        <title>The Paleozoic origin of enzymatic lignin decomposition reconstructed from 31 fungal genomes.</title>
        <authorList>
            <person name="Floudas D."/>
            <person name="Binder M."/>
            <person name="Riley R."/>
            <person name="Barry K."/>
            <person name="Blanchette R.A."/>
            <person name="Henrissat B."/>
            <person name="Martinez A.T."/>
            <person name="Otillar R."/>
            <person name="Spatafora J.W."/>
            <person name="Yadav J.S."/>
            <person name="Aerts A."/>
            <person name="Benoit I."/>
            <person name="Boyd A."/>
            <person name="Carlson A."/>
            <person name="Copeland A."/>
            <person name="Coutinho P.M."/>
            <person name="de Vries R.P."/>
            <person name="Ferreira P."/>
            <person name="Findley K."/>
            <person name="Foster B."/>
            <person name="Gaskell J."/>
            <person name="Glotzer D."/>
            <person name="Gorecki P."/>
            <person name="Heitman J."/>
            <person name="Hesse C."/>
            <person name="Hori C."/>
            <person name="Igarashi K."/>
            <person name="Jurgens J.A."/>
            <person name="Kallen N."/>
            <person name="Kersten P."/>
            <person name="Kohler A."/>
            <person name="Kuees U."/>
            <person name="Kumar T.K.A."/>
            <person name="Kuo A."/>
            <person name="LaButti K."/>
            <person name="Larrondo L.F."/>
            <person name="Lindquist E."/>
            <person name="Ling A."/>
            <person name="Lombard V."/>
            <person name="Lucas S."/>
            <person name="Lundell T."/>
            <person name="Martin R."/>
            <person name="McLaughlin D.J."/>
            <person name="Morgenstern I."/>
            <person name="Morin E."/>
            <person name="Murat C."/>
            <person name="Nagy L.G."/>
            <person name="Nolan M."/>
            <person name="Ohm R.A."/>
            <person name="Patyshakuliyeva A."/>
            <person name="Rokas A."/>
            <person name="Ruiz-Duenas F.J."/>
            <person name="Sabat G."/>
            <person name="Salamov A."/>
            <person name="Samejima M."/>
            <person name="Schmutz J."/>
            <person name="Slot J.C."/>
            <person name="St John F."/>
            <person name="Stenlid J."/>
            <person name="Sun H."/>
            <person name="Sun S."/>
            <person name="Syed K."/>
            <person name="Tsang A."/>
            <person name="Wiebenga A."/>
            <person name="Young D."/>
            <person name="Pisabarro A."/>
            <person name="Eastwood D.C."/>
            <person name="Martin F."/>
            <person name="Cullen D."/>
            <person name="Grigoriev I.V."/>
            <person name="Hibbett D.S."/>
        </authorList>
    </citation>
    <scope>NUCLEOTIDE SEQUENCE [LARGE SCALE GENOMIC DNA]</scope>
    <source>
        <strain evidence="2 3">ATCC 11539</strain>
    </source>
</reference>
<feature type="compositionally biased region" description="Low complexity" evidence="1">
    <location>
        <begin position="24"/>
        <end position="33"/>
    </location>
</feature>
<dbReference type="AlphaFoldDB" id="S7QNG6"/>
<dbReference type="Proteomes" id="UP000030669">
    <property type="component" value="Unassembled WGS sequence"/>
</dbReference>
<sequence length="66" mass="7325">MTSSRQATQTYPSMHKRPLPVRPNPSRESPSESCGTPSCFNPPPLSFIHSRPSPLAIWRRTPTPPA</sequence>
<protein>
    <submittedName>
        <fullName evidence="2">Uncharacterized protein</fullName>
    </submittedName>
</protein>
<gene>
    <name evidence="2" type="ORF">GLOTRDRAFT_109293</name>
</gene>
<dbReference type="KEGG" id="gtr:GLOTRDRAFT_109293"/>
<feature type="region of interest" description="Disordered" evidence="1">
    <location>
        <begin position="1"/>
        <end position="45"/>
    </location>
</feature>
<evidence type="ECO:0000256" key="1">
    <source>
        <dbReference type="SAM" id="MobiDB-lite"/>
    </source>
</evidence>
<keyword evidence="3" id="KW-1185">Reference proteome</keyword>
<proteinExistence type="predicted"/>